<dbReference type="EMBL" id="PVLQ01000012">
    <property type="protein sequence ID" value="PRD66430.1"/>
    <property type="molecule type" value="Genomic_DNA"/>
</dbReference>
<accession>A0A2S9K7K1</accession>
<gene>
    <name evidence="1" type="ORF">C6P64_03825</name>
</gene>
<reference evidence="1 2" key="1">
    <citation type="submission" date="2018-03" db="EMBL/GenBank/DDBJ databases">
        <title>Comparative genomics illustrates the genes involved in a hyperalkaliphilic mechanisms of Serpentinomonas isolated from highly-alkaline calcium-rich serpentinized springs.</title>
        <authorList>
            <person name="Suzuki S."/>
            <person name="Ishii S."/>
            <person name="Walworth N."/>
            <person name="Bird L."/>
            <person name="Kuenen J.G."/>
            <person name="Nealson K.H."/>
        </authorList>
    </citation>
    <scope>NUCLEOTIDE SEQUENCE [LARGE SCALE GENOMIC DNA]</scope>
    <source>
        <strain evidence="1 2">P1</strain>
    </source>
</reference>
<dbReference type="Proteomes" id="UP000238589">
    <property type="component" value="Unassembled WGS sequence"/>
</dbReference>
<dbReference type="AlphaFoldDB" id="A0A2S9K7K1"/>
<protein>
    <submittedName>
        <fullName evidence="1">Uncharacterized protein</fullName>
    </submittedName>
</protein>
<comment type="caution">
    <text evidence="1">The sequence shown here is derived from an EMBL/GenBank/DDBJ whole genome shotgun (WGS) entry which is preliminary data.</text>
</comment>
<dbReference type="RefSeq" id="WP_105747271.1">
    <property type="nucleotide sequence ID" value="NZ_PVLQ01000012.1"/>
</dbReference>
<sequence>MQVNFIDTTELAELRTEAEHLQTIEHDGQLIHVLHYGGGDMLAIVNPITGGAVCIYPCASFDHEGGSIHDQARELLGAKV</sequence>
<dbReference type="OrthoDB" id="9914278at2"/>
<name>A0A2S9K7K1_9BURK</name>
<proteinExistence type="predicted"/>
<evidence type="ECO:0000313" key="1">
    <source>
        <dbReference type="EMBL" id="PRD66430.1"/>
    </source>
</evidence>
<keyword evidence="2" id="KW-1185">Reference proteome</keyword>
<evidence type="ECO:0000313" key="2">
    <source>
        <dbReference type="Proteomes" id="UP000238589"/>
    </source>
</evidence>
<organism evidence="1 2">
    <name type="scientific">Malikia granosa</name>
    <dbReference type="NCBI Taxonomy" id="263067"/>
    <lineage>
        <taxon>Bacteria</taxon>
        <taxon>Pseudomonadati</taxon>
        <taxon>Pseudomonadota</taxon>
        <taxon>Betaproteobacteria</taxon>
        <taxon>Burkholderiales</taxon>
        <taxon>Comamonadaceae</taxon>
        <taxon>Malikia</taxon>
    </lineage>
</organism>